<gene>
    <name evidence="1" type="ORF">EV186_1021158</name>
</gene>
<name>A0A4R6SI75_LABRH</name>
<dbReference type="EMBL" id="SNXZ01000002">
    <property type="protein sequence ID" value="TDQ01290.1"/>
    <property type="molecule type" value="Genomic_DNA"/>
</dbReference>
<protein>
    <submittedName>
        <fullName evidence="1">Uncharacterized protein</fullName>
    </submittedName>
</protein>
<reference evidence="1 2" key="1">
    <citation type="submission" date="2019-03" db="EMBL/GenBank/DDBJ databases">
        <title>Genomic Encyclopedia of Type Strains, Phase IV (KMG-IV): sequencing the most valuable type-strain genomes for metagenomic binning, comparative biology and taxonomic classification.</title>
        <authorList>
            <person name="Goeker M."/>
        </authorList>
    </citation>
    <scope>NUCLEOTIDE SEQUENCE [LARGE SCALE GENOMIC DNA]</scope>
    <source>
        <strain evidence="1 2">DSM 45361</strain>
    </source>
</reference>
<organism evidence="1 2">
    <name type="scientific">Labedaea rhizosphaerae</name>
    <dbReference type="NCBI Taxonomy" id="598644"/>
    <lineage>
        <taxon>Bacteria</taxon>
        <taxon>Bacillati</taxon>
        <taxon>Actinomycetota</taxon>
        <taxon>Actinomycetes</taxon>
        <taxon>Pseudonocardiales</taxon>
        <taxon>Pseudonocardiaceae</taxon>
        <taxon>Labedaea</taxon>
    </lineage>
</organism>
<accession>A0A4R6SI75</accession>
<dbReference type="Proteomes" id="UP000295444">
    <property type="component" value="Unassembled WGS sequence"/>
</dbReference>
<evidence type="ECO:0000313" key="1">
    <source>
        <dbReference type="EMBL" id="TDQ01290.1"/>
    </source>
</evidence>
<comment type="caution">
    <text evidence="1">The sequence shown here is derived from an EMBL/GenBank/DDBJ whole genome shotgun (WGS) entry which is preliminary data.</text>
</comment>
<dbReference type="RefSeq" id="WP_133849890.1">
    <property type="nucleotide sequence ID" value="NZ_SNXZ01000002.1"/>
</dbReference>
<evidence type="ECO:0000313" key="2">
    <source>
        <dbReference type="Proteomes" id="UP000295444"/>
    </source>
</evidence>
<keyword evidence="2" id="KW-1185">Reference proteome</keyword>
<sequence>MTEHDRTCEDEQYRQQLADWVLGVLEQFEPFTPAQRDRLAALLTVPDAAAAADDEAEAA</sequence>
<dbReference type="AlphaFoldDB" id="A0A4R6SI75"/>
<proteinExistence type="predicted"/>